<evidence type="ECO:0000313" key="1">
    <source>
        <dbReference type="EMBL" id="TGK95946.1"/>
    </source>
</evidence>
<dbReference type="Proteomes" id="UP000297891">
    <property type="component" value="Unassembled WGS sequence"/>
</dbReference>
<sequence length="306" mass="35882">MPKCFLGTSLYEACPPSCRLSFAKQDINEDCIAKEKLEAFLQDRVTFKIGFSAFSQIPAKTLEKFIWNSKDNLELISYFLYIGEPTLVREIIESFSNHTLSYLFKCDFENYMNIRDSIKREKSIKHMFDIRSFKYWTFVSYLRICDLIQYFVRYLKEPEYACQFIVILPSEIVSNLNKYTGLDFEEEKSLYTALGDSIYELPLQSPKIYDHMMQLFAEDPEVSIILSTMEGLIHRQQLILETSEKLISYIGEHRIDKNFQFIFTELNGMEIGTAAEILNQLLEKKMITISQKLMIIDFLDTGKLEL</sequence>
<keyword evidence="2" id="KW-1185">Reference proteome</keyword>
<name>A0A2M9Y699_9LEPT</name>
<gene>
    <name evidence="1" type="ORF">EHQ30_04780</name>
</gene>
<reference evidence="1" key="1">
    <citation type="journal article" date="2019" name="PLoS Negl. Trop. Dis.">
        <title>Revisiting the worldwide diversity of Leptospira species in the environment.</title>
        <authorList>
            <person name="Vincent A.T."/>
            <person name="Schiettekatte O."/>
            <person name="Bourhy P."/>
            <person name="Veyrier F.J."/>
            <person name="Picardeau M."/>
        </authorList>
    </citation>
    <scope>NUCLEOTIDE SEQUENCE [LARGE SCALE GENOMIC DNA]</scope>
    <source>
        <strain evidence="1">201800277</strain>
    </source>
</reference>
<dbReference type="AlphaFoldDB" id="A0A2M9Y699"/>
<proteinExistence type="predicted"/>
<accession>A0A2M9Y699</accession>
<dbReference type="OrthoDB" id="334412at2"/>
<evidence type="ECO:0000313" key="2">
    <source>
        <dbReference type="Proteomes" id="UP000297891"/>
    </source>
</evidence>
<organism evidence="1 2">
    <name type="scientific">Leptospira brenneri</name>
    <dbReference type="NCBI Taxonomy" id="2023182"/>
    <lineage>
        <taxon>Bacteria</taxon>
        <taxon>Pseudomonadati</taxon>
        <taxon>Spirochaetota</taxon>
        <taxon>Spirochaetia</taxon>
        <taxon>Leptospirales</taxon>
        <taxon>Leptospiraceae</taxon>
        <taxon>Leptospira</taxon>
    </lineage>
</organism>
<protein>
    <submittedName>
        <fullName evidence="1">Uncharacterized protein</fullName>
    </submittedName>
</protein>
<comment type="caution">
    <text evidence="1">The sequence shown here is derived from an EMBL/GenBank/DDBJ whole genome shotgun (WGS) entry which is preliminary data.</text>
</comment>
<dbReference type="EMBL" id="RQFP01000001">
    <property type="protein sequence ID" value="TGK95946.1"/>
    <property type="molecule type" value="Genomic_DNA"/>
</dbReference>
<dbReference type="RefSeq" id="WP_100789097.1">
    <property type="nucleotide sequence ID" value="NZ_NPDQ01000001.1"/>
</dbReference>